<dbReference type="PANTHER" id="PTHR43711">
    <property type="entry name" value="TWO-COMPONENT HISTIDINE KINASE"/>
    <property type="match status" value="1"/>
</dbReference>
<dbReference type="Gene3D" id="1.10.287.130">
    <property type="match status" value="1"/>
</dbReference>
<evidence type="ECO:0000256" key="1">
    <source>
        <dbReference type="ARBA" id="ARBA00000085"/>
    </source>
</evidence>
<dbReference type="Pfam" id="PF00512">
    <property type="entry name" value="HisKA"/>
    <property type="match status" value="1"/>
</dbReference>
<dbReference type="FunFam" id="1.10.287.130:FF:000001">
    <property type="entry name" value="Two-component sensor histidine kinase"/>
    <property type="match status" value="1"/>
</dbReference>
<accession>A0AB35U3F3</accession>
<dbReference type="PROSITE" id="PS50109">
    <property type="entry name" value="HIS_KIN"/>
    <property type="match status" value="1"/>
</dbReference>
<evidence type="ECO:0000313" key="13">
    <source>
        <dbReference type="Proteomes" id="UP001286174"/>
    </source>
</evidence>
<dbReference type="GO" id="GO:0000155">
    <property type="term" value="F:phosphorelay sensor kinase activity"/>
    <property type="evidence" value="ECO:0007669"/>
    <property type="project" value="InterPro"/>
</dbReference>
<evidence type="ECO:0000256" key="5">
    <source>
        <dbReference type="ARBA" id="ARBA00022679"/>
    </source>
</evidence>
<feature type="transmembrane region" description="Helical" evidence="9">
    <location>
        <begin position="12"/>
        <end position="34"/>
    </location>
</feature>
<evidence type="ECO:0000256" key="3">
    <source>
        <dbReference type="ARBA" id="ARBA00012438"/>
    </source>
</evidence>
<evidence type="ECO:0000256" key="2">
    <source>
        <dbReference type="ARBA" id="ARBA00004370"/>
    </source>
</evidence>
<keyword evidence="13" id="KW-1185">Reference proteome</keyword>
<dbReference type="SUPFAM" id="SSF55874">
    <property type="entry name" value="ATPase domain of HSP90 chaperone/DNA topoisomerase II/histidine kinase"/>
    <property type="match status" value="1"/>
</dbReference>
<dbReference type="SMART" id="SM00387">
    <property type="entry name" value="HATPase_c"/>
    <property type="match status" value="1"/>
</dbReference>
<feature type="transmembrane region" description="Helical" evidence="9">
    <location>
        <begin position="181"/>
        <end position="201"/>
    </location>
</feature>
<dbReference type="AlphaFoldDB" id="A0AB35U3F3"/>
<dbReference type="Pfam" id="PF02518">
    <property type="entry name" value="HATPase_c"/>
    <property type="match status" value="1"/>
</dbReference>
<dbReference type="PANTHER" id="PTHR43711:SF1">
    <property type="entry name" value="HISTIDINE KINASE 1"/>
    <property type="match status" value="1"/>
</dbReference>
<keyword evidence="7" id="KW-0902">Two-component regulatory system</keyword>
<dbReference type="InterPro" id="IPR003661">
    <property type="entry name" value="HisK_dim/P_dom"/>
</dbReference>
<dbReference type="InterPro" id="IPR005467">
    <property type="entry name" value="His_kinase_dom"/>
</dbReference>
<comment type="caution">
    <text evidence="12">The sequence shown here is derived from an EMBL/GenBank/DDBJ whole genome shotgun (WGS) entry which is preliminary data.</text>
</comment>
<dbReference type="FunFam" id="3.30.565.10:FF:000006">
    <property type="entry name" value="Sensor histidine kinase WalK"/>
    <property type="match status" value="1"/>
</dbReference>
<name>A0AB35U3F3_9FIRM</name>
<dbReference type="InterPro" id="IPR003594">
    <property type="entry name" value="HATPase_dom"/>
</dbReference>
<protein>
    <recommendedName>
        <fullName evidence="3">histidine kinase</fullName>
        <ecNumber evidence="3">2.7.13.3</ecNumber>
    </recommendedName>
</protein>
<keyword evidence="9" id="KW-1133">Transmembrane helix</keyword>
<evidence type="ECO:0000256" key="6">
    <source>
        <dbReference type="ARBA" id="ARBA00022777"/>
    </source>
</evidence>
<keyword evidence="4" id="KW-0597">Phosphoprotein</keyword>
<evidence type="ECO:0000259" key="11">
    <source>
        <dbReference type="PROSITE" id="PS50885"/>
    </source>
</evidence>
<dbReference type="EMBL" id="JALBUR010000006">
    <property type="protein sequence ID" value="MDX8419209.1"/>
    <property type="molecule type" value="Genomic_DNA"/>
</dbReference>
<dbReference type="SUPFAM" id="SSF47384">
    <property type="entry name" value="Homodimeric domain of signal transducing histidine kinase"/>
    <property type="match status" value="1"/>
</dbReference>
<dbReference type="PRINTS" id="PR00344">
    <property type="entry name" value="BCTRLSENSOR"/>
</dbReference>
<proteinExistence type="predicted"/>
<dbReference type="InterPro" id="IPR004358">
    <property type="entry name" value="Sig_transdc_His_kin-like_C"/>
</dbReference>
<evidence type="ECO:0000256" key="9">
    <source>
        <dbReference type="SAM" id="Phobius"/>
    </source>
</evidence>
<dbReference type="EC" id="2.7.13.3" evidence="3"/>
<comment type="catalytic activity">
    <reaction evidence="1">
        <text>ATP + protein L-histidine = ADP + protein N-phospho-L-histidine.</text>
        <dbReference type="EC" id="2.7.13.3"/>
    </reaction>
</comment>
<evidence type="ECO:0000256" key="7">
    <source>
        <dbReference type="ARBA" id="ARBA00023012"/>
    </source>
</evidence>
<evidence type="ECO:0000313" key="12">
    <source>
        <dbReference type="EMBL" id="MDX8419209.1"/>
    </source>
</evidence>
<dbReference type="PROSITE" id="PS50885">
    <property type="entry name" value="HAMP"/>
    <property type="match status" value="1"/>
</dbReference>
<dbReference type="InterPro" id="IPR036890">
    <property type="entry name" value="HATPase_C_sf"/>
</dbReference>
<dbReference type="Proteomes" id="UP001286174">
    <property type="component" value="Unassembled WGS sequence"/>
</dbReference>
<reference evidence="12 13" key="1">
    <citation type="submission" date="2022-03" db="EMBL/GenBank/DDBJ databases">
        <title>Novel taxa within the pig intestine.</title>
        <authorList>
            <person name="Wylensek D."/>
            <person name="Bishof K."/>
            <person name="Afrizal A."/>
            <person name="Clavel T."/>
        </authorList>
    </citation>
    <scope>NUCLEOTIDE SEQUENCE [LARGE SCALE GENOMIC DNA]</scope>
    <source>
        <strain evidence="12 13">CLA-KB-P133</strain>
    </source>
</reference>
<gene>
    <name evidence="12" type="ORF">MOZ60_03770</name>
</gene>
<dbReference type="GO" id="GO:0016020">
    <property type="term" value="C:membrane"/>
    <property type="evidence" value="ECO:0007669"/>
    <property type="project" value="UniProtKB-SubCell"/>
</dbReference>
<dbReference type="RefSeq" id="WP_370595698.1">
    <property type="nucleotide sequence ID" value="NZ_JALBUR010000006.1"/>
</dbReference>
<evidence type="ECO:0000256" key="4">
    <source>
        <dbReference type="ARBA" id="ARBA00022553"/>
    </source>
</evidence>
<evidence type="ECO:0000259" key="10">
    <source>
        <dbReference type="PROSITE" id="PS50109"/>
    </source>
</evidence>
<feature type="domain" description="Histidine kinase" evidence="10">
    <location>
        <begin position="261"/>
        <end position="480"/>
    </location>
</feature>
<organism evidence="12 13">
    <name type="scientific">Grylomicrobium aquisgranensis</name>
    <dbReference type="NCBI Taxonomy" id="2926318"/>
    <lineage>
        <taxon>Bacteria</taxon>
        <taxon>Bacillati</taxon>
        <taxon>Bacillota</taxon>
        <taxon>Erysipelotrichia</taxon>
        <taxon>Erysipelotrichales</taxon>
        <taxon>Erysipelotrichaceae</taxon>
        <taxon>Grylomicrobium</taxon>
    </lineage>
</organism>
<dbReference type="Gene3D" id="3.30.565.10">
    <property type="entry name" value="Histidine kinase-like ATPase, C-terminal domain"/>
    <property type="match status" value="1"/>
</dbReference>
<evidence type="ECO:0000256" key="8">
    <source>
        <dbReference type="ARBA" id="ARBA00023136"/>
    </source>
</evidence>
<dbReference type="InterPro" id="IPR050736">
    <property type="entry name" value="Sensor_HK_Regulatory"/>
</dbReference>
<feature type="domain" description="HAMP" evidence="11">
    <location>
        <begin position="201"/>
        <end position="253"/>
    </location>
</feature>
<dbReference type="InterPro" id="IPR036097">
    <property type="entry name" value="HisK_dim/P_sf"/>
</dbReference>
<keyword evidence="5" id="KW-0808">Transferase</keyword>
<keyword evidence="8 9" id="KW-0472">Membrane</keyword>
<sequence length="482" mass="53803">MKPDRHGIRFSLLLVFILLSAGIVAVLGILQVGLIRPYYRNTKISSINAIADSLENELLSTSGGSESQISQAFQQTVENDVCVVIYNQDGRQVYSADLLGAGCVFNSNDSVNGIDYHDAGTLMSLVSDTPQYSANLVNERTGQQMLVVGRSVKETLGSYYLFLNTPLEPVDSLISFFSRQYFLYTSIVIIIAVIFSFYLSGRIARPLTHMRDQAVKLSNADYSARFDGGSFTETQELASTLNKAATEMGRIDELRRDLMANVSHDIRTPITNIRAYAEMIKDISGNDPVKRNKHLDVIIKETDYMSKLVNEMSELSKMQSGTYTLTYENVDLDEKVKEIMELNAPLIANAGVIVETEIPSHLMIYADDLKIGEVIQNFLSNAIKHTPAGNHIWIRAKVLEDEETVHVEVQDEGEGISEEELPHIWDRYQKSSRSFSRSLSSTGLGLAIVKAILDAHHAKYGVTSKLHQGTTFWFELRETHEG</sequence>
<comment type="subcellular location">
    <subcellularLocation>
        <location evidence="2">Membrane</location>
    </subcellularLocation>
</comment>
<keyword evidence="6 12" id="KW-0418">Kinase</keyword>
<dbReference type="Gene3D" id="6.10.340.10">
    <property type="match status" value="1"/>
</dbReference>
<dbReference type="SMART" id="SM00388">
    <property type="entry name" value="HisKA"/>
    <property type="match status" value="1"/>
</dbReference>
<keyword evidence="9" id="KW-0812">Transmembrane</keyword>
<dbReference type="InterPro" id="IPR003660">
    <property type="entry name" value="HAMP_dom"/>
</dbReference>
<dbReference type="CDD" id="cd00082">
    <property type="entry name" value="HisKA"/>
    <property type="match status" value="1"/>
</dbReference>